<dbReference type="RefSeq" id="WP_176254563.1">
    <property type="nucleotide sequence ID" value="NZ_BAABXL010000001.1"/>
</dbReference>
<gene>
    <name evidence="9" type="ORF">F130042H8_27320</name>
</gene>
<feature type="transmembrane region" description="Helical" evidence="8">
    <location>
        <begin position="315"/>
        <end position="332"/>
    </location>
</feature>
<accession>A0ABQ0B074</accession>
<reference evidence="9 10" key="1">
    <citation type="submission" date="2024-04" db="EMBL/GenBank/DDBJ databases">
        <title>Defined microbial consortia suppress multidrug-resistant proinflammatory Enterobacteriaceae via ecological control.</title>
        <authorList>
            <person name="Furuichi M."/>
            <person name="Kawaguchi T."/>
            <person name="Pust M."/>
            <person name="Yasuma K."/>
            <person name="Plichta D."/>
            <person name="Hasegawa N."/>
            <person name="Ohya T."/>
            <person name="Bhattarai S."/>
            <person name="Sasajima S."/>
            <person name="Aoto Y."/>
            <person name="Tuganbaev T."/>
            <person name="Yaginuma M."/>
            <person name="Ueda M."/>
            <person name="Okahashi N."/>
            <person name="Amafuji K."/>
            <person name="Kiridooshi Y."/>
            <person name="Sugita K."/>
            <person name="Strazar M."/>
            <person name="Skelly A."/>
            <person name="Suda W."/>
            <person name="Hattori M."/>
            <person name="Nakamoto N."/>
            <person name="Caballero S."/>
            <person name="Norman J."/>
            <person name="Olle B."/>
            <person name="Tanoue T."/>
            <person name="Arita M."/>
            <person name="Bucci V."/>
            <person name="Atarashi K."/>
            <person name="Xavier R."/>
            <person name="Honda K."/>
        </authorList>
    </citation>
    <scope>NUCLEOTIDE SEQUENCE [LARGE SCALE GENOMIC DNA]</scope>
    <source>
        <strain evidence="10">f13</strain>
    </source>
</reference>
<dbReference type="CDD" id="cd06550">
    <property type="entry name" value="TM_ABC_iron-siderophores_like"/>
    <property type="match status" value="1"/>
</dbReference>
<evidence type="ECO:0000313" key="10">
    <source>
        <dbReference type="Proteomes" id="UP001600894"/>
    </source>
</evidence>
<dbReference type="InterPro" id="IPR000522">
    <property type="entry name" value="ABC_transptr_permease_BtuC"/>
</dbReference>
<comment type="similarity">
    <text evidence="2">Belongs to the binding-protein-dependent transport system permease family. FecCD subfamily.</text>
</comment>
<feature type="transmembrane region" description="Helical" evidence="8">
    <location>
        <begin position="282"/>
        <end position="303"/>
    </location>
</feature>
<feature type="transmembrane region" description="Helical" evidence="8">
    <location>
        <begin position="127"/>
        <end position="147"/>
    </location>
</feature>
<comment type="subcellular location">
    <subcellularLocation>
        <location evidence="1">Cell membrane</location>
        <topology evidence="1">Multi-pass membrane protein</topology>
    </subcellularLocation>
</comment>
<sequence length="338" mass="34116">MSGRNRRSGVFGAGMTAGLCFVLLGGALALSLCVGAKKITFSELAGALFAFDPGNKNHVILRTLRIPRTFAAAAVGSSLAVSGSLMQAATRNPMASPSVLGINAGAGLGLALAMIVCPAASFNVTVLFSFGGAGAAAGIIFLIAAFSRAGSTPVGLALAGTAITALFHAVSQALAMFFNISQELTFWNAGGISGVRPQQAAMLLPWTAAGLLLALLMAGQVSLLSLGEETAVGLGGKIRRIRFMSMAAVLILTGSSVAIAGPISFVGLVVPHGVRFLAGADYRKVIPCSVLGGALLVVAADIISRLIHPPFETPAGAVTALIGVPFFIWLASGKGGRK</sequence>
<feature type="transmembrane region" description="Helical" evidence="8">
    <location>
        <begin position="247"/>
        <end position="270"/>
    </location>
</feature>
<evidence type="ECO:0000256" key="6">
    <source>
        <dbReference type="ARBA" id="ARBA00022989"/>
    </source>
</evidence>
<feature type="transmembrane region" description="Helical" evidence="8">
    <location>
        <begin position="154"/>
        <end position="180"/>
    </location>
</feature>
<organism evidence="9 10">
    <name type="scientific">Enterocloster alcoholdehydrogenati</name>
    <dbReference type="NCBI Taxonomy" id="2547410"/>
    <lineage>
        <taxon>Bacteria</taxon>
        <taxon>Bacillati</taxon>
        <taxon>Bacillota</taxon>
        <taxon>Clostridia</taxon>
        <taxon>Lachnospirales</taxon>
        <taxon>Lachnospiraceae</taxon>
        <taxon>Enterocloster</taxon>
    </lineage>
</organism>
<dbReference type="PANTHER" id="PTHR30472">
    <property type="entry name" value="FERRIC ENTEROBACTIN TRANSPORT SYSTEM PERMEASE PROTEIN"/>
    <property type="match status" value="1"/>
</dbReference>
<name>A0ABQ0B074_9FIRM</name>
<keyword evidence="7 8" id="KW-0472">Membrane</keyword>
<dbReference type="Gene3D" id="1.10.3470.10">
    <property type="entry name" value="ABC transporter involved in vitamin B12 uptake, BtuC"/>
    <property type="match status" value="1"/>
</dbReference>
<evidence type="ECO:0000256" key="5">
    <source>
        <dbReference type="ARBA" id="ARBA00022692"/>
    </source>
</evidence>
<evidence type="ECO:0000256" key="3">
    <source>
        <dbReference type="ARBA" id="ARBA00022448"/>
    </source>
</evidence>
<keyword evidence="10" id="KW-1185">Reference proteome</keyword>
<feature type="transmembrane region" description="Helical" evidence="8">
    <location>
        <begin position="200"/>
        <end position="226"/>
    </location>
</feature>
<keyword evidence="3" id="KW-0813">Transport</keyword>
<dbReference type="Pfam" id="PF01032">
    <property type="entry name" value="FecCD"/>
    <property type="match status" value="1"/>
</dbReference>
<evidence type="ECO:0000313" key="9">
    <source>
        <dbReference type="EMBL" id="GAA6269672.1"/>
    </source>
</evidence>
<evidence type="ECO:0000256" key="8">
    <source>
        <dbReference type="SAM" id="Phobius"/>
    </source>
</evidence>
<protein>
    <submittedName>
        <fullName evidence="9">Iron ABC transporter permease</fullName>
    </submittedName>
</protein>
<keyword evidence="5 8" id="KW-0812">Transmembrane</keyword>
<evidence type="ECO:0000256" key="7">
    <source>
        <dbReference type="ARBA" id="ARBA00023136"/>
    </source>
</evidence>
<evidence type="ECO:0000256" key="4">
    <source>
        <dbReference type="ARBA" id="ARBA00022475"/>
    </source>
</evidence>
<comment type="caution">
    <text evidence="9">The sequence shown here is derived from an EMBL/GenBank/DDBJ whole genome shotgun (WGS) entry which is preliminary data.</text>
</comment>
<keyword evidence="6 8" id="KW-1133">Transmembrane helix</keyword>
<dbReference type="PANTHER" id="PTHR30472:SF1">
    <property type="entry name" value="FE(3+) DICITRATE TRANSPORT SYSTEM PERMEASE PROTEIN FECC-RELATED"/>
    <property type="match status" value="1"/>
</dbReference>
<proteinExistence type="inferred from homology"/>
<dbReference type="Proteomes" id="UP001600894">
    <property type="component" value="Unassembled WGS sequence"/>
</dbReference>
<feature type="transmembrane region" description="Helical" evidence="8">
    <location>
        <begin position="100"/>
        <end position="121"/>
    </location>
</feature>
<dbReference type="EMBL" id="BAABXL010000001">
    <property type="protein sequence ID" value="GAA6269672.1"/>
    <property type="molecule type" value="Genomic_DNA"/>
</dbReference>
<dbReference type="InterPro" id="IPR037294">
    <property type="entry name" value="ABC_BtuC-like"/>
</dbReference>
<dbReference type="SUPFAM" id="SSF81345">
    <property type="entry name" value="ABC transporter involved in vitamin B12 uptake, BtuC"/>
    <property type="match status" value="1"/>
</dbReference>
<evidence type="ECO:0000256" key="1">
    <source>
        <dbReference type="ARBA" id="ARBA00004651"/>
    </source>
</evidence>
<keyword evidence="4" id="KW-1003">Cell membrane</keyword>
<evidence type="ECO:0000256" key="2">
    <source>
        <dbReference type="ARBA" id="ARBA00007935"/>
    </source>
</evidence>